<gene>
    <name evidence="1" type="ORF">NQZ67_26590</name>
</gene>
<dbReference type="EMBL" id="JANIPJ010000027">
    <property type="protein sequence ID" value="MCR2807461.1"/>
    <property type="molecule type" value="Genomic_DNA"/>
</dbReference>
<evidence type="ECO:0000313" key="1">
    <source>
        <dbReference type="EMBL" id="MCR2807461.1"/>
    </source>
</evidence>
<sequence>MIEKVKKVKAFLGISGRKTILAPSGREVVQYEIHLDKPIPPASHGTVMLLGKQ</sequence>
<proteinExistence type="predicted"/>
<dbReference type="RefSeq" id="WP_257451965.1">
    <property type="nucleotide sequence ID" value="NZ_JANIPJ010000027.1"/>
</dbReference>
<comment type="caution">
    <text evidence="1">The sequence shown here is derived from an EMBL/GenBank/DDBJ whole genome shotgun (WGS) entry which is preliminary data.</text>
</comment>
<organism evidence="1 2">
    <name type="scientific">Paenibacillus soyae</name>
    <dbReference type="NCBI Taxonomy" id="2969249"/>
    <lineage>
        <taxon>Bacteria</taxon>
        <taxon>Bacillati</taxon>
        <taxon>Bacillota</taxon>
        <taxon>Bacilli</taxon>
        <taxon>Bacillales</taxon>
        <taxon>Paenibacillaceae</taxon>
        <taxon>Paenibacillus</taxon>
    </lineage>
</organism>
<dbReference type="Proteomes" id="UP001141950">
    <property type="component" value="Unassembled WGS sequence"/>
</dbReference>
<accession>A0A9X2MUW5</accession>
<evidence type="ECO:0000313" key="2">
    <source>
        <dbReference type="Proteomes" id="UP001141950"/>
    </source>
</evidence>
<reference evidence="1" key="1">
    <citation type="submission" date="2022-08" db="EMBL/GenBank/DDBJ databases">
        <title>The genomic sequence of strain Paenibacillus sp. SCIV0701.</title>
        <authorList>
            <person name="Zhao H."/>
        </authorList>
    </citation>
    <scope>NUCLEOTIDE SEQUENCE</scope>
    <source>
        <strain evidence="1">SCIV0701</strain>
    </source>
</reference>
<protein>
    <submittedName>
        <fullName evidence="1">Uncharacterized protein</fullName>
    </submittedName>
</protein>
<name>A0A9X2MUW5_9BACL</name>
<dbReference type="AlphaFoldDB" id="A0A9X2MUW5"/>
<keyword evidence="2" id="KW-1185">Reference proteome</keyword>